<dbReference type="Proteomes" id="UP001190700">
    <property type="component" value="Unassembled WGS sequence"/>
</dbReference>
<evidence type="ECO:0000313" key="2">
    <source>
        <dbReference type="Proteomes" id="UP001190700"/>
    </source>
</evidence>
<dbReference type="EMBL" id="LGRX02008365">
    <property type="protein sequence ID" value="KAK3273616.1"/>
    <property type="molecule type" value="Genomic_DNA"/>
</dbReference>
<comment type="caution">
    <text evidence="1">The sequence shown here is derived from an EMBL/GenBank/DDBJ whole genome shotgun (WGS) entry which is preliminary data.</text>
</comment>
<organism evidence="1 2">
    <name type="scientific">Cymbomonas tetramitiformis</name>
    <dbReference type="NCBI Taxonomy" id="36881"/>
    <lineage>
        <taxon>Eukaryota</taxon>
        <taxon>Viridiplantae</taxon>
        <taxon>Chlorophyta</taxon>
        <taxon>Pyramimonadophyceae</taxon>
        <taxon>Pyramimonadales</taxon>
        <taxon>Pyramimonadaceae</taxon>
        <taxon>Cymbomonas</taxon>
    </lineage>
</organism>
<dbReference type="AlphaFoldDB" id="A0AAE0L674"/>
<name>A0AAE0L674_9CHLO</name>
<proteinExistence type="predicted"/>
<protein>
    <submittedName>
        <fullName evidence="1">Uncharacterized protein</fullName>
    </submittedName>
</protein>
<gene>
    <name evidence="1" type="ORF">CYMTET_18153</name>
</gene>
<accession>A0AAE0L674</accession>
<sequence>MEVDVVAITTEGIGQVLAVYEIGVAGETTILVKARWLRFDTEGKREEYAARNSIYGANNVSKAFYVEDPGNSATGS</sequence>
<evidence type="ECO:0000313" key="1">
    <source>
        <dbReference type="EMBL" id="KAK3273616.1"/>
    </source>
</evidence>
<reference evidence="1 2" key="1">
    <citation type="journal article" date="2015" name="Genome Biol. Evol.">
        <title>Comparative Genomics of a Bacterivorous Green Alga Reveals Evolutionary Causalities and Consequences of Phago-Mixotrophic Mode of Nutrition.</title>
        <authorList>
            <person name="Burns J.A."/>
            <person name="Paasch A."/>
            <person name="Narechania A."/>
            <person name="Kim E."/>
        </authorList>
    </citation>
    <scope>NUCLEOTIDE SEQUENCE [LARGE SCALE GENOMIC DNA]</scope>
    <source>
        <strain evidence="1 2">PLY_AMNH</strain>
    </source>
</reference>
<keyword evidence="2" id="KW-1185">Reference proteome</keyword>